<proteinExistence type="predicted"/>
<gene>
    <name evidence="1" type="ORF">ACFFGG_11350</name>
</gene>
<keyword evidence="2" id="KW-1185">Reference proteome</keyword>
<comment type="caution">
    <text evidence="1">The sequence shown here is derived from an EMBL/GenBank/DDBJ whole genome shotgun (WGS) entry which is preliminary data.</text>
</comment>
<evidence type="ECO:0000313" key="2">
    <source>
        <dbReference type="Proteomes" id="UP001589834"/>
    </source>
</evidence>
<protein>
    <recommendedName>
        <fullName evidence="3">Tail fiber protein</fullName>
    </recommendedName>
</protein>
<accession>A0ABV6PTF7</accession>
<sequence>MAFFYDSTMTGAPVLSGTAGALNSLLKTCLVDGFGSSGVTSVVVASGIATVTFAAAHPYKRDVTMALSGATPAALNGNKLVLSTTSTTATFAATGIADGAASGTITAKVAPAGWVEAFTGTNLKAFKPSVPEATGCVLRIDDTGTTNARVRAYEAMTDVSTGVGPTPLDSQLSGGLWWSKSNVANATTRTWYLVADERGFYLAVAPAGSDRYTLLFAGDIASMKSGDAYGYLLTGNQSDQTNVGTVPDGCVGYSHRSARNGAYLVRSHTAIGQSTAAQRIGAHHNGGTADSYAGTAGYSLGTYPNGPNNGLMTGALELFATGIRGTLPGLLHPVQDCSASFATGTIVDGTDDLTGRRLLAVRTGPPAGGTVGTVFIDVTGPWAR</sequence>
<name>A0ABV6PTF7_9BURK</name>
<evidence type="ECO:0008006" key="3">
    <source>
        <dbReference type="Google" id="ProtNLM"/>
    </source>
</evidence>
<reference evidence="1 2" key="1">
    <citation type="submission" date="2024-09" db="EMBL/GenBank/DDBJ databases">
        <authorList>
            <person name="Sun Q."/>
            <person name="Mori K."/>
        </authorList>
    </citation>
    <scope>NUCLEOTIDE SEQUENCE [LARGE SCALE GENOMIC DNA]</scope>
    <source>
        <strain evidence="1 2">NCAIM B.02336</strain>
    </source>
</reference>
<dbReference type="RefSeq" id="WP_377483131.1">
    <property type="nucleotide sequence ID" value="NZ_JBHLTN010000021.1"/>
</dbReference>
<dbReference type="Proteomes" id="UP001589834">
    <property type="component" value="Unassembled WGS sequence"/>
</dbReference>
<evidence type="ECO:0000313" key="1">
    <source>
        <dbReference type="EMBL" id="MFC0593155.1"/>
    </source>
</evidence>
<dbReference type="EMBL" id="JBHLTN010000021">
    <property type="protein sequence ID" value="MFC0593155.1"/>
    <property type="molecule type" value="Genomic_DNA"/>
</dbReference>
<organism evidence="1 2">
    <name type="scientific">Ottowia pentelensis</name>
    <dbReference type="NCBI Taxonomy" id="511108"/>
    <lineage>
        <taxon>Bacteria</taxon>
        <taxon>Pseudomonadati</taxon>
        <taxon>Pseudomonadota</taxon>
        <taxon>Betaproteobacteria</taxon>
        <taxon>Burkholderiales</taxon>
        <taxon>Comamonadaceae</taxon>
        <taxon>Ottowia</taxon>
    </lineage>
</organism>